<evidence type="ECO:0000313" key="2">
    <source>
        <dbReference type="EMBL" id="CAL8144113.1"/>
    </source>
</evidence>
<dbReference type="Proteomes" id="UP001642540">
    <property type="component" value="Unassembled WGS sequence"/>
</dbReference>
<gene>
    <name evidence="2" type="ORF">ODALV1_LOCUS30086</name>
</gene>
<accession>A0ABP1S6H8</accession>
<keyword evidence="3" id="KW-1185">Reference proteome</keyword>
<reference evidence="2 3" key="1">
    <citation type="submission" date="2024-08" db="EMBL/GenBank/DDBJ databases">
        <authorList>
            <person name="Cucini C."/>
            <person name="Frati F."/>
        </authorList>
    </citation>
    <scope>NUCLEOTIDE SEQUENCE [LARGE SCALE GENOMIC DNA]</scope>
</reference>
<protein>
    <recommendedName>
        <fullName evidence="4">DUF4706 domain-containing protein</fullName>
    </recommendedName>
</protein>
<feature type="region of interest" description="Disordered" evidence="1">
    <location>
        <begin position="180"/>
        <end position="201"/>
    </location>
</feature>
<feature type="region of interest" description="Disordered" evidence="1">
    <location>
        <begin position="295"/>
        <end position="371"/>
    </location>
</feature>
<evidence type="ECO:0000256" key="1">
    <source>
        <dbReference type="SAM" id="MobiDB-lite"/>
    </source>
</evidence>
<organism evidence="2 3">
    <name type="scientific">Orchesella dallaii</name>
    <dbReference type="NCBI Taxonomy" id="48710"/>
    <lineage>
        <taxon>Eukaryota</taxon>
        <taxon>Metazoa</taxon>
        <taxon>Ecdysozoa</taxon>
        <taxon>Arthropoda</taxon>
        <taxon>Hexapoda</taxon>
        <taxon>Collembola</taxon>
        <taxon>Entomobryomorpha</taxon>
        <taxon>Entomobryoidea</taxon>
        <taxon>Orchesellidae</taxon>
        <taxon>Orchesellinae</taxon>
        <taxon>Orchesella</taxon>
    </lineage>
</organism>
<evidence type="ECO:0000313" key="3">
    <source>
        <dbReference type="Proteomes" id="UP001642540"/>
    </source>
</evidence>
<sequence>MGSSDLISEKFAMYFATMNPLASKIYADIEGVEDYLKSNGPSSITYSEKCSIVDKFLIHDHLSVNKNDSHSGKLNKRLSEYQKNLMNKSETSLNSFLDGKGGGLISEAELLQPVFYNDSTLDQDHESVLLTSVAPKKPEKYVYDDNNYWIDEHSGTYSRCTTTQAKACKLQQFLETLPAPPQVNKRNDHPHKYRAPPVPVATSKPEEDLYIIQPSNRNNDPDRYSKIDKMESAKSKPKYSVGVPLFGGMFGDAPPISKKNEKNLQQEEPVSYNDHEDLPNQIQNKDLIAELQAKLKRGKPNSEDSIAVGISPRSSAKINKPKAPPPPPPAGTGVLKPPGGAVKVSPNESKKQDTGKSSGKKNKPDREISDDFVVDVSSPCKIVTPKTGLDFLDNW</sequence>
<comment type="caution">
    <text evidence="2">The sequence shown here is derived from an EMBL/GenBank/DDBJ whole genome shotgun (WGS) entry which is preliminary data.</text>
</comment>
<name>A0ABP1S6H8_9HEXA</name>
<feature type="region of interest" description="Disordered" evidence="1">
    <location>
        <begin position="252"/>
        <end position="279"/>
    </location>
</feature>
<dbReference type="EMBL" id="CAXLJM020000160">
    <property type="protein sequence ID" value="CAL8144113.1"/>
    <property type="molecule type" value="Genomic_DNA"/>
</dbReference>
<evidence type="ECO:0008006" key="4">
    <source>
        <dbReference type="Google" id="ProtNLM"/>
    </source>
</evidence>
<proteinExistence type="predicted"/>